<keyword evidence="7 8" id="KW-0472">Membrane</keyword>
<dbReference type="NCBIfam" id="TIGR00710">
    <property type="entry name" value="efflux_Bcr_CflA"/>
    <property type="match status" value="1"/>
</dbReference>
<evidence type="ECO:0000313" key="11">
    <source>
        <dbReference type="Proteomes" id="UP000252669"/>
    </source>
</evidence>
<feature type="transmembrane region" description="Helical" evidence="8">
    <location>
        <begin position="309"/>
        <end position="331"/>
    </location>
</feature>
<feature type="transmembrane region" description="Helical" evidence="8">
    <location>
        <begin position="214"/>
        <end position="238"/>
    </location>
</feature>
<feature type="domain" description="Major facilitator superfamily (MFS) profile" evidence="9">
    <location>
        <begin position="10"/>
        <end position="395"/>
    </location>
</feature>
<dbReference type="AlphaFoldDB" id="A0A366MXE1"/>
<dbReference type="GO" id="GO:0005886">
    <property type="term" value="C:plasma membrane"/>
    <property type="evidence" value="ECO:0007669"/>
    <property type="project" value="UniProtKB-SubCell"/>
</dbReference>
<keyword evidence="5 8" id="KW-0812">Transmembrane</keyword>
<feature type="transmembrane region" description="Helical" evidence="8">
    <location>
        <begin position="75"/>
        <end position="95"/>
    </location>
</feature>
<comment type="caution">
    <text evidence="10">The sequence shown here is derived from an EMBL/GenBank/DDBJ whole genome shotgun (WGS) entry which is preliminary data.</text>
</comment>
<dbReference type="Pfam" id="PF07690">
    <property type="entry name" value="MFS_1"/>
    <property type="match status" value="1"/>
</dbReference>
<comment type="similarity">
    <text evidence="2">Belongs to the major facilitator superfamily. Bcr/CmlA family.</text>
</comment>
<feature type="transmembrane region" description="Helical" evidence="8">
    <location>
        <begin position="343"/>
        <end position="364"/>
    </location>
</feature>
<dbReference type="RefSeq" id="WP_113892171.1">
    <property type="nucleotide sequence ID" value="NZ_JANJGA010000002.1"/>
</dbReference>
<evidence type="ECO:0000256" key="5">
    <source>
        <dbReference type="ARBA" id="ARBA00022692"/>
    </source>
</evidence>
<keyword evidence="6 8" id="KW-1133">Transmembrane helix</keyword>
<dbReference type="EMBL" id="PDKB01000001">
    <property type="protein sequence ID" value="RBQ30082.1"/>
    <property type="molecule type" value="Genomic_DNA"/>
</dbReference>
<dbReference type="Proteomes" id="UP000252669">
    <property type="component" value="Unassembled WGS sequence"/>
</dbReference>
<dbReference type="InterPro" id="IPR036259">
    <property type="entry name" value="MFS_trans_sf"/>
</dbReference>
<evidence type="ECO:0000256" key="6">
    <source>
        <dbReference type="ARBA" id="ARBA00022989"/>
    </source>
</evidence>
<keyword evidence="3" id="KW-0813">Transport</keyword>
<dbReference type="Gene3D" id="1.20.1720.10">
    <property type="entry name" value="Multidrug resistance protein D"/>
    <property type="match status" value="1"/>
</dbReference>
<dbReference type="PROSITE" id="PS50850">
    <property type="entry name" value="MFS"/>
    <property type="match status" value="1"/>
</dbReference>
<dbReference type="InterPro" id="IPR011701">
    <property type="entry name" value="MFS"/>
</dbReference>
<comment type="subcellular location">
    <subcellularLocation>
        <location evidence="1">Cell membrane</location>
        <topology evidence="1">Multi-pass membrane protein</topology>
    </subcellularLocation>
</comment>
<evidence type="ECO:0000259" key="9">
    <source>
        <dbReference type="PROSITE" id="PS50850"/>
    </source>
</evidence>
<feature type="transmembrane region" description="Helical" evidence="8">
    <location>
        <begin position="165"/>
        <end position="184"/>
    </location>
</feature>
<feature type="transmembrane region" description="Helical" evidence="8">
    <location>
        <begin position="370"/>
        <end position="391"/>
    </location>
</feature>
<organism evidence="10 11">
    <name type="scientific">Aliarcobacter vitoriensis</name>
    <dbReference type="NCBI Taxonomy" id="2011099"/>
    <lineage>
        <taxon>Bacteria</taxon>
        <taxon>Pseudomonadati</taxon>
        <taxon>Campylobacterota</taxon>
        <taxon>Epsilonproteobacteria</taxon>
        <taxon>Campylobacterales</taxon>
        <taxon>Arcobacteraceae</taxon>
        <taxon>Aliarcobacter</taxon>
    </lineage>
</organism>
<dbReference type="PANTHER" id="PTHR23502">
    <property type="entry name" value="MAJOR FACILITATOR SUPERFAMILY"/>
    <property type="match status" value="1"/>
</dbReference>
<dbReference type="PANTHER" id="PTHR23502:SF132">
    <property type="entry name" value="POLYAMINE TRANSPORTER 2-RELATED"/>
    <property type="match status" value="1"/>
</dbReference>
<feature type="transmembrane region" description="Helical" evidence="8">
    <location>
        <begin position="101"/>
        <end position="122"/>
    </location>
</feature>
<feature type="transmembrane region" description="Helical" evidence="8">
    <location>
        <begin position="250"/>
        <end position="268"/>
    </location>
</feature>
<dbReference type="InterPro" id="IPR020846">
    <property type="entry name" value="MFS_dom"/>
</dbReference>
<gene>
    <name evidence="10" type="ORF">CRU91_00110</name>
</gene>
<evidence type="ECO:0000256" key="3">
    <source>
        <dbReference type="ARBA" id="ARBA00022448"/>
    </source>
</evidence>
<dbReference type="InterPro" id="IPR004812">
    <property type="entry name" value="Efflux_drug-R_Bcr/CmlA"/>
</dbReference>
<feature type="transmembrane region" description="Helical" evidence="8">
    <location>
        <begin position="134"/>
        <end position="153"/>
    </location>
</feature>
<feature type="transmembrane region" description="Helical" evidence="8">
    <location>
        <begin position="50"/>
        <end position="68"/>
    </location>
</feature>
<evidence type="ECO:0000256" key="1">
    <source>
        <dbReference type="ARBA" id="ARBA00004651"/>
    </source>
</evidence>
<evidence type="ECO:0000256" key="4">
    <source>
        <dbReference type="ARBA" id="ARBA00022475"/>
    </source>
</evidence>
<dbReference type="SUPFAM" id="SSF103473">
    <property type="entry name" value="MFS general substrate transporter"/>
    <property type="match status" value="1"/>
</dbReference>
<dbReference type="OrthoDB" id="9814303at2"/>
<dbReference type="CDD" id="cd17320">
    <property type="entry name" value="MFS_MdfA_MDR_like"/>
    <property type="match status" value="1"/>
</dbReference>
<evidence type="ECO:0000256" key="8">
    <source>
        <dbReference type="SAM" id="Phobius"/>
    </source>
</evidence>
<evidence type="ECO:0000313" key="10">
    <source>
        <dbReference type="EMBL" id="RBQ30082.1"/>
    </source>
</evidence>
<name>A0A366MXE1_9BACT</name>
<dbReference type="GO" id="GO:0042910">
    <property type="term" value="F:xenobiotic transmembrane transporter activity"/>
    <property type="evidence" value="ECO:0007669"/>
    <property type="project" value="InterPro"/>
</dbReference>
<proteinExistence type="inferred from homology"/>
<evidence type="ECO:0000256" key="2">
    <source>
        <dbReference type="ARBA" id="ARBA00006236"/>
    </source>
</evidence>
<sequence length="399" mass="44295">MKKRLITFKFIMTIAFVEVLCYMAVDFYLASMPHIATYFETSYSKVQLSLTFFLFAMGIGQLFFGPIIDYFGRKIPLIFGIVLYSLCSILMTFAINIEAFLFFRVIQGLSVALIYVCVISMVRDVSKGRVAANIFAILITIGATTPILAPTLGGYIDQEFGWKTVFYILFILSIILALASQFTLQETLKEQKRVTINFKNIFIIYFNIIRDRDFLTPAIAACLMYMFVFAYIAGASFAYQEIYKLDSKTFGLVFGATGSALLFGALISTKLLKIFNMKQLSISGATILVFGSIISFTSANISFIGFDGIVAGFFISFFGLGLCEASLFSMAMSSQKKSVGATAALLGSLQLLLPASVTLIAGYLVEISTLYWLGIILILGILSFLFTYIVFKNKKQLIK</sequence>
<evidence type="ECO:0000256" key="7">
    <source>
        <dbReference type="ARBA" id="ARBA00023136"/>
    </source>
</evidence>
<dbReference type="GO" id="GO:1990961">
    <property type="term" value="P:xenobiotic detoxification by transmembrane export across the plasma membrane"/>
    <property type="evidence" value="ECO:0007669"/>
    <property type="project" value="InterPro"/>
</dbReference>
<feature type="transmembrane region" description="Helical" evidence="8">
    <location>
        <begin position="7"/>
        <end position="30"/>
    </location>
</feature>
<keyword evidence="4" id="KW-1003">Cell membrane</keyword>
<feature type="transmembrane region" description="Helical" evidence="8">
    <location>
        <begin position="280"/>
        <end position="303"/>
    </location>
</feature>
<protein>
    <submittedName>
        <fullName evidence="10">Bcr/CflA family drug resistance efflux transporter</fullName>
    </submittedName>
</protein>
<reference evidence="10 11" key="1">
    <citation type="submission" date="2017-10" db="EMBL/GenBank/DDBJ databases">
        <title>Genomics of the genus Arcobacter.</title>
        <authorList>
            <person name="Perez-Cataluna A."/>
            <person name="Figueras M.J."/>
        </authorList>
    </citation>
    <scope>NUCLEOTIDE SEQUENCE [LARGE SCALE GENOMIC DNA]</scope>
    <source>
        <strain evidence="10 11">CECT 9230</strain>
    </source>
</reference>
<accession>A0A366MXE1</accession>
<keyword evidence="11" id="KW-1185">Reference proteome</keyword>